<dbReference type="PANTHER" id="PTHR30204:SF15">
    <property type="entry name" value="BLL5018 PROTEIN"/>
    <property type="match status" value="1"/>
</dbReference>
<evidence type="ECO:0000313" key="3">
    <source>
        <dbReference type="EMBL" id="RZD14857.1"/>
    </source>
</evidence>
<dbReference type="InterPro" id="IPR000551">
    <property type="entry name" value="MerR-type_HTH_dom"/>
</dbReference>
<name>A0A519BC55_9DELT</name>
<dbReference type="GO" id="GO:0003677">
    <property type="term" value="F:DNA binding"/>
    <property type="evidence" value="ECO:0007669"/>
    <property type="project" value="UniProtKB-KW"/>
</dbReference>
<keyword evidence="1" id="KW-0238">DNA-binding</keyword>
<dbReference type="SUPFAM" id="SSF46955">
    <property type="entry name" value="Putative DNA-binding domain"/>
    <property type="match status" value="1"/>
</dbReference>
<evidence type="ECO:0000259" key="2">
    <source>
        <dbReference type="PROSITE" id="PS50937"/>
    </source>
</evidence>
<evidence type="ECO:0000313" key="4">
    <source>
        <dbReference type="Proteomes" id="UP000320813"/>
    </source>
</evidence>
<dbReference type="PANTHER" id="PTHR30204">
    <property type="entry name" value="REDOX-CYCLING DRUG-SENSING TRANSCRIPTIONAL ACTIVATOR SOXR"/>
    <property type="match status" value="1"/>
</dbReference>
<dbReference type="PROSITE" id="PS50937">
    <property type="entry name" value="HTH_MERR_2"/>
    <property type="match status" value="1"/>
</dbReference>
<gene>
    <name evidence="3" type="ORF">EVJ47_00810</name>
</gene>
<dbReference type="AlphaFoldDB" id="A0A519BC55"/>
<organism evidence="3 4">
    <name type="scientific">Candidatus Acidulodesulfobacterium ferriphilum</name>
    <dbReference type="NCBI Taxonomy" id="2597223"/>
    <lineage>
        <taxon>Bacteria</taxon>
        <taxon>Deltaproteobacteria</taxon>
        <taxon>Candidatus Acidulodesulfobacterales</taxon>
        <taxon>Candidatus Acidulodesulfobacterium</taxon>
    </lineage>
</organism>
<reference evidence="3 4" key="1">
    <citation type="submission" date="2019-01" db="EMBL/GenBank/DDBJ databases">
        <title>Insights into ecological role of a new deltaproteobacterial order Candidatus Sinidesulfobacterales (Sva0485) by metagenomics and metatranscriptomics.</title>
        <authorList>
            <person name="Tan S."/>
            <person name="Liu J."/>
            <person name="Fang Y."/>
            <person name="Hedlund B.P."/>
            <person name="Lian Z.H."/>
            <person name="Huang L.Y."/>
            <person name="Li J.T."/>
            <person name="Huang L.N."/>
            <person name="Li W.J."/>
            <person name="Jiang H.C."/>
            <person name="Dong H.L."/>
            <person name="Shu W.S."/>
        </authorList>
    </citation>
    <scope>NUCLEOTIDE SEQUENCE [LARGE SCALE GENOMIC DNA]</scope>
    <source>
        <strain evidence="3">AP3</strain>
    </source>
</reference>
<proteinExistence type="predicted"/>
<dbReference type="EMBL" id="SGBD01000001">
    <property type="protein sequence ID" value="RZD14857.1"/>
    <property type="molecule type" value="Genomic_DNA"/>
</dbReference>
<dbReference type="GO" id="GO:0003700">
    <property type="term" value="F:DNA-binding transcription factor activity"/>
    <property type="evidence" value="ECO:0007669"/>
    <property type="project" value="InterPro"/>
</dbReference>
<dbReference type="Gene3D" id="1.10.1660.10">
    <property type="match status" value="1"/>
</dbReference>
<dbReference type="CDD" id="cd04765">
    <property type="entry name" value="HTH_MlrA-like_sg2"/>
    <property type="match status" value="1"/>
</dbReference>
<dbReference type="Pfam" id="PF13411">
    <property type="entry name" value="MerR_1"/>
    <property type="match status" value="1"/>
</dbReference>
<evidence type="ECO:0000256" key="1">
    <source>
        <dbReference type="ARBA" id="ARBA00023125"/>
    </source>
</evidence>
<protein>
    <submittedName>
        <fullName evidence="3">MerR family transcriptional regulator</fullName>
    </submittedName>
</protein>
<dbReference type="Proteomes" id="UP000320813">
    <property type="component" value="Unassembled WGS sequence"/>
</dbReference>
<dbReference type="SMART" id="SM00422">
    <property type="entry name" value="HTH_MERR"/>
    <property type="match status" value="1"/>
</dbReference>
<sequence length="110" mass="13043">MDPVDEKLYYKIGEVAKIIEIEPYVIRYWETEFNFLKPHKSKSSHRLYLKSDIDKLLLIKDYLYNKKFTIEGAKKAIKAKSSQKDDNIKLIKNIHNELNSVKSLLLSRKK</sequence>
<dbReference type="InterPro" id="IPR009061">
    <property type="entry name" value="DNA-bd_dom_put_sf"/>
</dbReference>
<comment type="caution">
    <text evidence="3">The sequence shown here is derived from an EMBL/GenBank/DDBJ whole genome shotgun (WGS) entry which is preliminary data.</text>
</comment>
<feature type="domain" description="HTH merR-type" evidence="2">
    <location>
        <begin position="9"/>
        <end position="79"/>
    </location>
</feature>
<dbReference type="InterPro" id="IPR047057">
    <property type="entry name" value="MerR_fam"/>
</dbReference>
<accession>A0A519BC55</accession>